<evidence type="ECO:0000313" key="8">
    <source>
        <dbReference type="Proteomes" id="UP001148018"/>
    </source>
</evidence>
<evidence type="ECO:0000256" key="4">
    <source>
        <dbReference type="ARBA" id="ARBA00022989"/>
    </source>
</evidence>
<dbReference type="OrthoDB" id="283575at2759"/>
<evidence type="ECO:0000256" key="5">
    <source>
        <dbReference type="SAM" id="SignalP"/>
    </source>
</evidence>
<protein>
    <recommendedName>
        <fullName evidence="6">Notch ligand N-terminal domain-containing protein</fullName>
    </recommendedName>
</protein>
<keyword evidence="4" id="KW-1133">Transmembrane helix</keyword>
<evidence type="ECO:0000313" key="7">
    <source>
        <dbReference type="EMBL" id="KAJ3590528.1"/>
    </source>
</evidence>
<comment type="caution">
    <text evidence="7">The sequence shown here is derived from an EMBL/GenBank/DDBJ whole genome shotgun (WGS) entry which is preliminary data.</text>
</comment>
<dbReference type="Gene3D" id="2.60.40.3510">
    <property type="match status" value="1"/>
</dbReference>
<dbReference type="GO" id="GO:0007219">
    <property type="term" value="P:Notch signaling pathway"/>
    <property type="evidence" value="ECO:0007669"/>
    <property type="project" value="InterPro"/>
</dbReference>
<dbReference type="GO" id="GO:0016020">
    <property type="term" value="C:membrane"/>
    <property type="evidence" value="ECO:0007669"/>
    <property type="project" value="UniProtKB-SubCell"/>
</dbReference>
<dbReference type="InterPro" id="IPR011651">
    <property type="entry name" value="Notch_ligand_N"/>
</dbReference>
<keyword evidence="2" id="KW-0812">Transmembrane</keyword>
<sequence length="202" mass="21938">MEREGAHGPTPRSARRGQPPPRLRWSIVLLFALSVQPQAVCAVGIFELQIRHFQNTQGLLQTGECCDLQASGGQQHCSVRDPCDTFFRACLKEYQSRVIPVGTCTFGSGSTGVLGGNSQTLRYHGHEGGGGGGGGGGGLDGTNGHIVIPFKYAWPVLVSIQESRYQEARGVHSRCVVRYDSQHRSSQSRAKRSHYFAGFHVN</sequence>
<evidence type="ECO:0000256" key="2">
    <source>
        <dbReference type="ARBA" id="ARBA00022692"/>
    </source>
</evidence>
<dbReference type="Pfam" id="PF07657">
    <property type="entry name" value="MNNL"/>
    <property type="match status" value="1"/>
</dbReference>
<feature type="signal peptide" evidence="5">
    <location>
        <begin position="1"/>
        <end position="42"/>
    </location>
</feature>
<keyword evidence="8" id="KW-1185">Reference proteome</keyword>
<evidence type="ECO:0000259" key="6">
    <source>
        <dbReference type="Pfam" id="PF07657"/>
    </source>
</evidence>
<name>A0A9Q0DLF0_9TELE</name>
<proteinExistence type="predicted"/>
<dbReference type="Proteomes" id="UP001148018">
    <property type="component" value="Unassembled WGS sequence"/>
</dbReference>
<evidence type="ECO:0000256" key="3">
    <source>
        <dbReference type="ARBA" id="ARBA00022737"/>
    </source>
</evidence>
<accession>A0A9Q0DLF0</accession>
<feature type="chain" id="PRO_5040127310" description="Notch ligand N-terminal domain-containing protein" evidence="5">
    <location>
        <begin position="43"/>
        <end position="202"/>
    </location>
</feature>
<evidence type="ECO:0000256" key="1">
    <source>
        <dbReference type="ARBA" id="ARBA00022536"/>
    </source>
</evidence>
<reference evidence="7" key="1">
    <citation type="submission" date="2022-07" db="EMBL/GenBank/DDBJ databases">
        <title>Chromosome-level genome of Muraenolepis orangiensis.</title>
        <authorList>
            <person name="Kim J."/>
        </authorList>
    </citation>
    <scope>NUCLEOTIDE SEQUENCE</scope>
    <source>
        <strain evidence="7">KU_S4_2022</strain>
        <tissue evidence="7">Muscle</tissue>
    </source>
</reference>
<keyword evidence="3" id="KW-0677">Repeat</keyword>
<keyword evidence="4" id="KW-0472">Membrane</keyword>
<gene>
    <name evidence="7" type="ORF">NHX12_008478</name>
</gene>
<organism evidence="7 8">
    <name type="scientific">Muraenolepis orangiensis</name>
    <name type="common">Patagonian moray cod</name>
    <dbReference type="NCBI Taxonomy" id="630683"/>
    <lineage>
        <taxon>Eukaryota</taxon>
        <taxon>Metazoa</taxon>
        <taxon>Chordata</taxon>
        <taxon>Craniata</taxon>
        <taxon>Vertebrata</taxon>
        <taxon>Euteleostomi</taxon>
        <taxon>Actinopterygii</taxon>
        <taxon>Neopterygii</taxon>
        <taxon>Teleostei</taxon>
        <taxon>Neoteleostei</taxon>
        <taxon>Acanthomorphata</taxon>
        <taxon>Zeiogadaria</taxon>
        <taxon>Gadariae</taxon>
        <taxon>Gadiformes</taxon>
        <taxon>Muraenolepidoidei</taxon>
        <taxon>Muraenolepididae</taxon>
        <taxon>Muraenolepis</taxon>
    </lineage>
</organism>
<keyword evidence="5" id="KW-0732">Signal</keyword>
<dbReference type="EMBL" id="JANIIK010000114">
    <property type="protein sequence ID" value="KAJ3590528.1"/>
    <property type="molecule type" value="Genomic_DNA"/>
</dbReference>
<keyword evidence="1" id="KW-0245">EGF-like domain</keyword>
<feature type="domain" description="Notch ligand N-terminal" evidence="6">
    <location>
        <begin position="44"/>
        <end position="156"/>
    </location>
</feature>
<dbReference type="AlphaFoldDB" id="A0A9Q0DLF0"/>